<dbReference type="EMBL" id="UHED01000001">
    <property type="protein sequence ID" value="SUM83359.1"/>
    <property type="molecule type" value="Genomic_DNA"/>
</dbReference>
<evidence type="ECO:0000313" key="2">
    <source>
        <dbReference type="EMBL" id="SUM83359.1"/>
    </source>
</evidence>
<dbReference type="AlphaFoldDB" id="A0A380HPX4"/>
<dbReference type="NCBIfam" id="NF003353">
    <property type="entry name" value="PRK04387.1"/>
    <property type="match status" value="1"/>
</dbReference>
<dbReference type="InterPro" id="IPR023324">
    <property type="entry name" value="BH2638-like_sf"/>
</dbReference>
<evidence type="ECO:0000313" key="3">
    <source>
        <dbReference type="Proteomes" id="UP000254707"/>
    </source>
</evidence>
<dbReference type="InterPro" id="IPR007920">
    <property type="entry name" value="UPF0223"/>
</dbReference>
<name>A0A380HPX4_STASA</name>
<dbReference type="Proteomes" id="UP000254707">
    <property type="component" value="Unassembled WGS sequence"/>
</dbReference>
<sequence>MNERVLKSMEYQYPIDLDWSNDEMMQVVSFFNAVESYYESSVEGEKLLDRYKQFKKIVPGKAEEKQIFKEFENSSGYSSYHAVKAVQSSPDQKLFSAKSK</sequence>
<dbReference type="SUPFAM" id="SSF158504">
    <property type="entry name" value="BH2638-like"/>
    <property type="match status" value="1"/>
</dbReference>
<dbReference type="Gene3D" id="1.10.220.80">
    <property type="entry name" value="BH2638-like"/>
    <property type="match status" value="1"/>
</dbReference>
<dbReference type="HAMAP" id="MF_01041">
    <property type="entry name" value="UPF0223"/>
    <property type="match status" value="1"/>
</dbReference>
<evidence type="ECO:0000256" key="1">
    <source>
        <dbReference type="HAMAP-Rule" id="MF_01041"/>
    </source>
</evidence>
<organism evidence="2 3">
    <name type="scientific">Staphylococcus saprophyticus</name>
    <dbReference type="NCBI Taxonomy" id="29385"/>
    <lineage>
        <taxon>Bacteria</taxon>
        <taxon>Bacillati</taxon>
        <taxon>Bacillota</taxon>
        <taxon>Bacilli</taxon>
        <taxon>Bacillales</taxon>
        <taxon>Staphylococcaceae</taxon>
        <taxon>Staphylococcus</taxon>
    </lineage>
</organism>
<comment type="similarity">
    <text evidence="1">Belongs to the UPF0223 family.</text>
</comment>
<gene>
    <name evidence="2" type="ORF">NCTC7688_01937</name>
</gene>
<dbReference type="PIRSF" id="PIRSF037260">
    <property type="entry name" value="UPF0223"/>
    <property type="match status" value="1"/>
</dbReference>
<protein>
    <recommendedName>
        <fullName evidence="1">UPF0223 protein NCTC7688_01937</fullName>
    </recommendedName>
</protein>
<reference evidence="2 3" key="1">
    <citation type="submission" date="2018-06" db="EMBL/GenBank/DDBJ databases">
        <authorList>
            <consortium name="Pathogen Informatics"/>
            <person name="Doyle S."/>
        </authorList>
    </citation>
    <scope>NUCLEOTIDE SEQUENCE [LARGE SCALE GENOMIC DNA]</scope>
    <source>
        <strain evidence="2 3">NCTC7688</strain>
    </source>
</reference>
<proteinExistence type="inferred from homology"/>
<accession>A0A380HPX4</accession>
<dbReference type="Pfam" id="PF05256">
    <property type="entry name" value="UPF0223"/>
    <property type="match status" value="1"/>
</dbReference>